<protein>
    <recommendedName>
        <fullName evidence="1">N-acetyltransferase domain-containing protein</fullName>
    </recommendedName>
</protein>
<evidence type="ECO:0000313" key="3">
    <source>
        <dbReference type="Proteomes" id="UP000074108"/>
    </source>
</evidence>
<dbReference type="Gene3D" id="3.40.630.30">
    <property type="match status" value="1"/>
</dbReference>
<reference evidence="2 3" key="1">
    <citation type="journal article" date="2016" name="Front. Microbiol.">
        <title>Microevolution Analysis of Bacillus coahuilensis Unveils Differences in Phosphorus Acquisition Strategies and Their Regulation.</title>
        <authorList>
            <person name="Gomez-Lunar Z."/>
            <person name="Hernandez-Gonzalez I."/>
            <person name="Rodriguez-Torres M.D."/>
            <person name="Souza V."/>
            <person name="Olmedo-Alvarez G."/>
        </authorList>
    </citation>
    <scope>NUCLEOTIDE SEQUENCE [LARGE SCALE GENOMIC DNA]</scope>
    <source>
        <strain evidence="3">p1.1.43</strain>
    </source>
</reference>
<name>A0A147K8A7_9BACI</name>
<organism evidence="2 3">
    <name type="scientific">Bacillus coahuilensis p1.1.43</name>
    <dbReference type="NCBI Taxonomy" id="1150625"/>
    <lineage>
        <taxon>Bacteria</taxon>
        <taxon>Bacillati</taxon>
        <taxon>Bacillota</taxon>
        <taxon>Bacilli</taxon>
        <taxon>Bacillales</taxon>
        <taxon>Bacillaceae</taxon>
        <taxon>Bacillus</taxon>
    </lineage>
</organism>
<dbReference type="GO" id="GO:0016747">
    <property type="term" value="F:acyltransferase activity, transferring groups other than amino-acyl groups"/>
    <property type="evidence" value="ECO:0007669"/>
    <property type="project" value="InterPro"/>
</dbReference>
<dbReference type="CDD" id="cd04301">
    <property type="entry name" value="NAT_SF"/>
    <property type="match status" value="1"/>
</dbReference>
<dbReference type="AlphaFoldDB" id="A0A147K8A7"/>
<evidence type="ECO:0000259" key="1">
    <source>
        <dbReference type="PROSITE" id="PS51186"/>
    </source>
</evidence>
<dbReference type="Pfam" id="PF00583">
    <property type="entry name" value="Acetyltransf_1"/>
    <property type="match status" value="1"/>
</dbReference>
<proteinExistence type="predicted"/>
<dbReference type="PANTHER" id="PTHR43617">
    <property type="entry name" value="L-AMINO ACID N-ACETYLTRANSFERASE"/>
    <property type="match status" value="1"/>
</dbReference>
<dbReference type="PATRIC" id="fig|1150625.3.peg.1655"/>
<dbReference type="PANTHER" id="PTHR43617:SF20">
    <property type="entry name" value="N-ALPHA-ACETYLTRANSFERASE RIMI"/>
    <property type="match status" value="1"/>
</dbReference>
<dbReference type="STRING" id="1150625.Q75_07835"/>
<dbReference type="EMBL" id="LDYG01000028">
    <property type="protein sequence ID" value="KUP06439.1"/>
    <property type="molecule type" value="Genomic_DNA"/>
</dbReference>
<dbReference type="InterPro" id="IPR050276">
    <property type="entry name" value="MshD_Acetyltransferase"/>
</dbReference>
<dbReference type="OrthoDB" id="9799092at2"/>
<dbReference type="PROSITE" id="PS51186">
    <property type="entry name" value="GNAT"/>
    <property type="match status" value="1"/>
</dbReference>
<keyword evidence="3" id="KW-1185">Reference proteome</keyword>
<dbReference type="InterPro" id="IPR000182">
    <property type="entry name" value="GNAT_dom"/>
</dbReference>
<accession>A0A147K8A7</accession>
<gene>
    <name evidence="2" type="ORF">Q75_07835</name>
</gene>
<dbReference type="RefSeq" id="WP_059350996.1">
    <property type="nucleotide sequence ID" value="NZ_LDYG01000028.1"/>
</dbReference>
<dbReference type="Proteomes" id="UP000074108">
    <property type="component" value="Unassembled WGS sequence"/>
</dbReference>
<sequence length="170" mass="19651">MDKILLLNDSHATLYDKLRLEALQDSPTAFATDYEEYVNRKDRIQRVKNNLMKDSAFTVGAFQDDQLVGVATMVIHEQLKLKHKAEIYAVYVSPTQRGRSIGYHLLQKLMKVAKTKNIEQLLLTVEANNQRAICLYQRAGFKQIGIEKNAMKINDIYYDEAYMQKMLTTN</sequence>
<evidence type="ECO:0000313" key="2">
    <source>
        <dbReference type="EMBL" id="KUP06439.1"/>
    </source>
</evidence>
<comment type="caution">
    <text evidence="2">The sequence shown here is derived from an EMBL/GenBank/DDBJ whole genome shotgun (WGS) entry which is preliminary data.</text>
</comment>
<dbReference type="SUPFAM" id="SSF55729">
    <property type="entry name" value="Acyl-CoA N-acyltransferases (Nat)"/>
    <property type="match status" value="1"/>
</dbReference>
<feature type="domain" description="N-acetyltransferase" evidence="1">
    <location>
        <begin position="16"/>
        <end position="168"/>
    </location>
</feature>
<dbReference type="InterPro" id="IPR016181">
    <property type="entry name" value="Acyl_CoA_acyltransferase"/>
</dbReference>